<evidence type="ECO:0000256" key="5">
    <source>
        <dbReference type="ARBA" id="ARBA00022741"/>
    </source>
</evidence>
<dbReference type="STRING" id="6210.W6U3H1"/>
<keyword evidence="9" id="KW-0449">Lipoprotein</keyword>
<evidence type="ECO:0000256" key="11">
    <source>
        <dbReference type="PROSITE-ProRule" id="PRU00191"/>
    </source>
</evidence>
<dbReference type="Pfam" id="PF00017">
    <property type="entry name" value="SH2"/>
    <property type="match status" value="1"/>
</dbReference>
<evidence type="ECO:0000256" key="9">
    <source>
        <dbReference type="ARBA" id="ARBA00023288"/>
    </source>
</evidence>
<keyword evidence="6 14" id="KW-0418">Kinase</keyword>
<feature type="domain" description="SH2" evidence="16">
    <location>
        <begin position="276"/>
        <end position="401"/>
    </location>
</feature>
<dbReference type="SUPFAM" id="SSF56112">
    <property type="entry name" value="Protein kinase-like (PK-like)"/>
    <property type="match status" value="1"/>
</dbReference>
<keyword evidence="20" id="KW-1185">Reference proteome</keyword>
<dbReference type="SMART" id="SM00326">
    <property type="entry name" value="SH3"/>
    <property type="match status" value="1"/>
</dbReference>
<dbReference type="CTD" id="36345222"/>
<dbReference type="FunFam" id="1.10.510.10:FF:000554">
    <property type="entry name" value="Predicted protein"/>
    <property type="match status" value="1"/>
</dbReference>
<dbReference type="InterPro" id="IPR036028">
    <property type="entry name" value="SH3-like_dom_sf"/>
</dbReference>
<dbReference type="InterPro" id="IPR001245">
    <property type="entry name" value="Ser-Thr/Tyr_kinase_cat_dom"/>
</dbReference>
<evidence type="ECO:0000259" key="17">
    <source>
        <dbReference type="PROSITE" id="PS50002"/>
    </source>
</evidence>
<dbReference type="Gene3D" id="3.30.505.10">
    <property type="entry name" value="SH2 domain"/>
    <property type="match status" value="1"/>
</dbReference>
<evidence type="ECO:0000256" key="10">
    <source>
        <dbReference type="ARBA" id="ARBA00051245"/>
    </source>
</evidence>
<evidence type="ECO:0000313" key="20">
    <source>
        <dbReference type="Proteomes" id="UP000019149"/>
    </source>
</evidence>
<keyword evidence="7 13" id="KW-0067">ATP-binding</keyword>
<keyword evidence="11" id="KW-0727">SH2 domain</keyword>
<dbReference type="PRINTS" id="PR00109">
    <property type="entry name" value="TYRKINASE"/>
</dbReference>
<evidence type="ECO:0000313" key="19">
    <source>
        <dbReference type="EMBL" id="EUB55655.1"/>
    </source>
</evidence>
<feature type="domain" description="Protein kinase" evidence="18">
    <location>
        <begin position="426"/>
        <end position="696"/>
    </location>
</feature>
<evidence type="ECO:0000256" key="7">
    <source>
        <dbReference type="ARBA" id="ARBA00022840"/>
    </source>
</evidence>
<dbReference type="Proteomes" id="UP000019149">
    <property type="component" value="Unassembled WGS sequence"/>
</dbReference>
<evidence type="ECO:0000256" key="3">
    <source>
        <dbReference type="ARBA" id="ARBA00022679"/>
    </source>
</evidence>
<dbReference type="PROSITE" id="PS50001">
    <property type="entry name" value="SH2"/>
    <property type="match status" value="1"/>
</dbReference>
<dbReference type="OMA" id="RRPTFDY"/>
<evidence type="ECO:0000256" key="14">
    <source>
        <dbReference type="RuleBase" id="RU362096"/>
    </source>
</evidence>
<dbReference type="InterPro" id="IPR036860">
    <property type="entry name" value="SH2_dom_sf"/>
</dbReference>
<reference evidence="19 20" key="1">
    <citation type="journal article" date="2013" name="Nat. Genet.">
        <title>The genome of the hydatid tapeworm Echinococcus granulosus.</title>
        <authorList>
            <person name="Zheng H."/>
            <person name="Zhang W."/>
            <person name="Zhang L."/>
            <person name="Zhang Z."/>
            <person name="Li J."/>
            <person name="Lu G."/>
            <person name="Zhu Y."/>
            <person name="Wang Y."/>
            <person name="Huang Y."/>
            <person name="Liu J."/>
            <person name="Kang H."/>
            <person name="Chen J."/>
            <person name="Wang L."/>
            <person name="Chen A."/>
            <person name="Yu S."/>
            <person name="Gao Z."/>
            <person name="Jin L."/>
            <person name="Gu W."/>
            <person name="Wang Z."/>
            <person name="Zhao L."/>
            <person name="Shi B."/>
            <person name="Wen H."/>
            <person name="Lin R."/>
            <person name="Jones M.K."/>
            <person name="Brejova B."/>
            <person name="Vinar T."/>
            <person name="Zhao G."/>
            <person name="McManus D.P."/>
            <person name="Chen Z."/>
            <person name="Zhou Y."/>
            <person name="Wang S."/>
        </authorList>
    </citation>
    <scope>NUCLEOTIDE SEQUENCE [LARGE SCALE GENOMIC DNA]</scope>
</reference>
<dbReference type="Gene3D" id="2.30.30.40">
    <property type="entry name" value="SH3 Domains"/>
    <property type="match status" value="1"/>
</dbReference>
<dbReference type="GO" id="GO:0004715">
    <property type="term" value="F:non-membrane spanning protein tyrosine kinase activity"/>
    <property type="evidence" value="ECO:0007669"/>
    <property type="project" value="UniProtKB-EC"/>
</dbReference>
<dbReference type="InterPro" id="IPR008266">
    <property type="entry name" value="Tyr_kinase_AS"/>
</dbReference>
<evidence type="ECO:0000256" key="2">
    <source>
        <dbReference type="ARBA" id="ARBA00022553"/>
    </source>
</evidence>
<gene>
    <name evidence="19" type="ORF">EGR_09507</name>
</gene>
<dbReference type="Gene3D" id="1.10.510.10">
    <property type="entry name" value="Transferase(Phosphotransferase) domain 1"/>
    <property type="match status" value="1"/>
</dbReference>
<feature type="compositionally biased region" description="Low complexity" evidence="15">
    <location>
        <begin position="142"/>
        <end position="162"/>
    </location>
</feature>
<keyword evidence="8 14" id="KW-0829">Tyrosine-protein kinase</keyword>
<dbReference type="InterPro" id="IPR017441">
    <property type="entry name" value="Protein_kinase_ATP_BS"/>
</dbReference>
<accession>W6U3H1</accession>
<feature type="domain" description="SH3" evidence="17">
    <location>
        <begin position="209"/>
        <end position="270"/>
    </location>
</feature>
<evidence type="ECO:0000256" key="1">
    <source>
        <dbReference type="ARBA" id="ARBA00022443"/>
    </source>
</evidence>
<feature type="region of interest" description="Disordered" evidence="15">
    <location>
        <begin position="142"/>
        <end position="175"/>
    </location>
</feature>
<dbReference type="AlphaFoldDB" id="W6U3H1"/>
<name>W6U3H1_ECHGR</name>
<dbReference type="PANTHER" id="PTHR24418">
    <property type="entry name" value="TYROSINE-PROTEIN KINASE"/>
    <property type="match status" value="1"/>
</dbReference>
<proteinExistence type="inferred from homology"/>
<dbReference type="EC" id="2.7.10.2" evidence="14"/>
<dbReference type="PROSITE" id="PS00109">
    <property type="entry name" value="PROTEIN_KINASE_TYR"/>
    <property type="match status" value="1"/>
</dbReference>
<organism evidence="19 20">
    <name type="scientific">Echinococcus granulosus</name>
    <name type="common">Hydatid tapeworm</name>
    <dbReference type="NCBI Taxonomy" id="6210"/>
    <lineage>
        <taxon>Eukaryota</taxon>
        <taxon>Metazoa</taxon>
        <taxon>Spiralia</taxon>
        <taxon>Lophotrochozoa</taxon>
        <taxon>Platyhelminthes</taxon>
        <taxon>Cestoda</taxon>
        <taxon>Eucestoda</taxon>
        <taxon>Cyclophyllidea</taxon>
        <taxon>Taeniidae</taxon>
        <taxon>Echinococcus</taxon>
        <taxon>Echinococcus granulosus group</taxon>
    </lineage>
</organism>
<dbReference type="InterPro" id="IPR020635">
    <property type="entry name" value="Tyr_kinase_cat_dom"/>
</dbReference>
<evidence type="ECO:0000259" key="18">
    <source>
        <dbReference type="PROSITE" id="PS50011"/>
    </source>
</evidence>
<keyword evidence="3 14" id="KW-0808">Transferase</keyword>
<feature type="binding site" evidence="13">
    <location>
        <position position="454"/>
    </location>
    <ligand>
        <name>ATP</name>
        <dbReference type="ChEBI" id="CHEBI:30616"/>
    </ligand>
</feature>
<dbReference type="GO" id="GO:0005524">
    <property type="term" value="F:ATP binding"/>
    <property type="evidence" value="ECO:0007669"/>
    <property type="project" value="UniProtKB-UniRule"/>
</dbReference>
<dbReference type="InterPro" id="IPR001452">
    <property type="entry name" value="SH3_domain"/>
</dbReference>
<dbReference type="InterPro" id="IPR011009">
    <property type="entry name" value="Kinase-like_dom_sf"/>
</dbReference>
<feature type="region of interest" description="Disordered" evidence="15">
    <location>
        <begin position="68"/>
        <end position="119"/>
    </location>
</feature>
<dbReference type="OrthoDB" id="28230at2759"/>
<keyword evidence="1 12" id="KW-0728">SH3 domain</keyword>
<dbReference type="SUPFAM" id="SSF50044">
    <property type="entry name" value="SH3-domain"/>
    <property type="match status" value="1"/>
</dbReference>
<dbReference type="PROSITE" id="PS00107">
    <property type="entry name" value="PROTEIN_KINASE_ATP"/>
    <property type="match status" value="1"/>
</dbReference>
<evidence type="ECO:0000256" key="8">
    <source>
        <dbReference type="ARBA" id="ARBA00023137"/>
    </source>
</evidence>
<protein>
    <recommendedName>
        <fullName evidence="14">Tyrosine-protein kinase</fullName>
        <ecNumber evidence="14">2.7.10.2</ecNumber>
    </recommendedName>
</protein>
<dbReference type="PRINTS" id="PR00452">
    <property type="entry name" value="SH3DOMAIN"/>
</dbReference>
<evidence type="ECO:0000256" key="4">
    <source>
        <dbReference type="ARBA" id="ARBA00022707"/>
    </source>
</evidence>
<dbReference type="Pfam" id="PF07714">
    <property type="entry name" value="PK_Tyr_Ser-Thr"/>
    <property type="match status" value="1"/>
</dbReference>
<dbReference type="KEGG" id="egl:EGR_09507"/>
<keyword evidence="2" id="KW-0597">Phosphoprotein</keyword>
<dbReference type="Pfam" id="PF00018">
    <property type="entry name" value="SH3_1"/>
    <property type="match status" value="1"/>
</dbReference>
<dbReference type="CDD" id="cd11845">
    <property type="entry name" value="SH3_Src_like"/>
    <property type="match status" value="1"/>
</dbReference>
<dbReference type="GeneID" id="36345222"/>
<evidence type="ECO:0000256" key="15">
    <source>
        <dbReference type="SAM" id="MobiDB-lite"/>
    </source>
</evidence>
<dbReference type="SMART" id="SM00252">
    <property type="entry name" value="SH2"/>
    <property type="match status" value="1"/>
</dbReference>
<dbReference type="PROSITE" id="PS50002">
    <property type="entry name" value="SH3"/>
    <property type="match status" value="1"/>
</dbReference>
<keyword evidence="4" id="KW-0519">Myristate</keyword>
<dbReference type="EMBL" id="APAU02000150">
    <property type="protein sequence ID" value="EUB55655.1"/>
    <property type="molecule type" value="Genomic_DNA"/>
</dbReference>
<comment type="similarity">
    <text evidence="14">Belongs to the protein kinase superfamily. Tyr protein kinase family.</text>
</comment>
<dbReference type="SMART" id="SM00219">
    <property type="entry name" value="TyrKc"/>
    <property type="match status" value="1"/>
</dbReference>
<evidence type="ECO:0000259" key="16">
    <source>
        <dbReference type="PROSITE" id="PS50001"/>
    </source>
</evidence>
<dbReference type="RefSeq" id="XP_024346851.1">
    <property type="nucleotide sequence ID" value="XM_024498756.1"/>
</dbReference>
<dbReference type="Gene3D" id="3.30.200.20">
    <property type="entry name" value="Phosphorylase Kinase, domain 1"/>
    <property type="match status" value="1"/>
</dbReference>
<dbReference type="SUPFAM" id="SSF55550">
    <property type="entry name" value="SH2 domain"/>
    <property type="match status" value="1"/>
</dbReference>
<dbReference type="InterPro" id="IPR000719">
    <property type="entry name" value="Prot_kinase_dom"/>
</dbReference>
<comment type="caution">
    <text evidence="19">The sequence shown here is derived from an EMBL/GenBank/DDBJ whole genome shotgun (WGS) entry which is preliminary data.</text>
</comment>
<evidence type="ECO:0000256" key="13">
    <source>
        <dbReference type="PROSITE-ProRule" id="PRU10141"/>
    </source>
</evidence>
<sequence length="766" mass="85276">MGNCGTHSSAVDEVEEANQYPELSLEQLDHLSLDLQNNLVKYGTKYLGPCKPSLHGAATDPSFDQISNADMPCDAPSARSTTPSSGIRPKSYVKCPSLDESRAHGSSSPISYGGGGSISSERRHQLEQRPNSASHLLRYGLNHVNNNSSNHSPSANSCCPPNEQRNPRPSPTVKQMQHCVSSNTEKYSQKLTPKPVHQKYLVHHSLGKNSSKYFVAIFDYKARCEGDLTVHKGDAVVMLDRSDTDWWLVENATTHQHGYVPSAYLAEENSIEVFEWYFREISRKDSERLLVQQGNPTGTFLVRPSETTRGTYSFISLFFHKSTMFHQIGHLNNRIISGLSLSVRDYDPSVGAVVCHFKIKHHPPSGGICITSTLVFPNLVDLINHYTSHADGLCCRLTQPYPRPPPFLSDLSRRTKDDWEIPRSSLVLQERLGAGQFGEVWRGEWKGTTPVAIKTLKEGTMTKEDFLKEARIMKTLSHPHLVRLFAVVTTEPIYIVTELMPNGSLLAFLRSDVDKTLGLKELVDFMSQIATGMAYLEEKCLVHRDLAARNVLVGDNNIVKIADFGLTRAIDTTTEAYTAKQVSFEVTQFGCGGSLIGAKFPIKWTAPEAAYRGQFTIKSDVWSFGVVMYEIITHGQEPFPSMSTMETLDQVNNGYRMPCPQNCPAAIYEVMLHTWDATPDLRPTFVLLCEFFETFVVADPHPIEPEAATIDSRTGALASEPCKRRPGYPYVVISGFFVLGLLAATGSVELKSHLEVPEWLALIRGW</sequence>
<evidence type="ECO:0000256" key="12">
    <source>
        <dbReference type="PROSITE-ProRule" id="PRU00192"/>
    </source>
</evidence>
<dbReference type="PRINTS" id="PR00401">
    <property type="entry name" value="SH2DOMAIN"/>
</dbReference>
<dbReference type="FunFam" id="3.30.200.20:FF:000036">
    <property type="entry name" value="Tyrosine-protein kinase"/>
    <property type="match status" value="1"/>
</dbReference>
<keyword evidence="5 13" id="KW-0547">Nucleotide-binding</keyword>
<comment type="catalytic activity">
    <reaction evidence="10 14">
        <text>L-tyrosyl-[protein] + ATP = O-phospho-L-tyrosyl-[protein] + ADP + H(+)</text>
        <dbReference type="Rhea" id="RHEA:10596"/>
        <dbReference type="Rhea" id="RHEA-COMP:10136"/>
        <dbReference type="Rhea" id="RHEA-COMP:20101"/>
        <dbReference type="ChEBI" id="CHEBI:15378"/>
        <dbReference type="ChEBI" id="CHEBI:30616"/>
        <dbReference type="ChEBI" id="CHEBI:46858"/>
        <dbReference type="ChEBI" id="CHEBI:61978"/>
        <dbReference type="ChEBI" id="CHEBI:456216"/>
        <dbReference type="EC" id="2.7.10.2"/>
    </reaction>
</comment>
<dbReference type="InterPro" id="IPR050198">
    <property type="entry name" value="Non-receptor_tyrosine_kinases"/>
</dbReference>
<evidence type="ECO:0000256" key="6">
    <source>
        <dbReference type="ARBA" id="ARBA00022777"/>
    </source>
</evidence>
<dbReference type="PROSITE" id="PS50011">
    <property type="entry name" value="PROTEIN_KINASE_DOM"/>
    <property type="match status" value="1"/>
</dbReference>
<dbReference type="InterPro" id="IPR000980">
    <property type="entry name" value="SH2"/>
</dbReference>